<dbReference type="AlphaFoldDB" id="A0A560FFU3"/>
<feature type="coiled-coil region" evidence="1">
    <location>
        <begin position="74"/>
        <end position="101"/>
    </location>
</feature>
<comment type="caution">
    <text evidence="3">The sequence shown here is derived from an EMBL/GenBank/DDBJ whole genome shotgun (WGS) entry which is preliminary data.</text>
</comment>
<name>A0A560FFU3_9PROT</name>
<reference evidence="3 4" key="1">
    <citation type="submission" date="2019-06" db="EMBL/GenBank/DDBJ databases">
        <title>Genomic Encyclopedia of Type Strains, Phase IV (KMG-V): Genome sequencing to study the core and pangenomes of soil and plant-associated prokaryotes.</title>
        <authorList>
            <person name="Whitman W."/>
        </authorList>
    </citation>
    <scope>NUCLEOTIDE SEQUENCE [LARGE SCALE GENOMIC DNA]</scope>
    <source>
        <strain evidence="3 4">BR 11880</strain>
    </source>
</reference>
<gene>
    <name evidence="3" type="ORF">FBZ89_107198</name>
</gene>
<organism evidence="3 4">
    <name type="scientific">Nitrospirillum amazonense</name>
    <dbReference type="NCBI Taxonomy" id="28077"/>
    <lineage>
        <taxon>Bacteria</taxon>
        <taxon>Pseudomonadati</taxon>
        <taxon>Pseudomonadota</taxon>
        <taxon>Alphaproteobacteria</taxon>
        <taxon>Rhodospirillales</taxon>
        <taxon>Azospirillaceae</taxon>
        <taxon>Nitrospirillum</taxon>
    </lineage>
</organism>
<protein>
    <recommendedName>
        <fullName evidence="5">Porin</fullName>
    </recommendedName>
</protein>
<evidence type="ECO:0000256" key="2">
    <source>
        <dbReference type="SAM" id="SignalP"/>
    </source>
</evidence>
<evidence type="ECO:0008006" key="5">
    <source>
        <dbReference type="Google" id="ProtNLM"/>
    </source>
</evidence>
<feature type="chain" id="PRO_5022095211" description="Porin" evidence="2">
    <location>
        <begin position="50"/>
        <end position="563"/>
    </location>
</feature>
<evidence type="ECO:0000313" key="3">
    <source>
        <dbReference type="EMBL" id="TWB20487.1"/>
    </source>
</evidence>
<dbReference type="EMBL" id="VITN01000007">
    <property type="protein sequence ID" value="TWB20487.1"/>
    <property type="molecule type" value="Genomic_DNA"/>
</dbReference>
<keyword evidence="2" id="KW-0732">Signal</keyword>
<evidence type="ECO:0000256" key="1">
    <source>
        <dbReference type="SAM" id="Coils"/>
    </source>
</evidence>
<keyword evidence="1" id="KW-0175">Coiled coil</keyword>
<dbReference type="Proteomes" id="UP000319859">
    <property type="component" value="Unassembled WGS sequence"/>
</dbReference>
<proteinExistence type="predicted"/>
<accession>A0A560FFU3</accession>
<evidence type="ECO:0000313" key="4">
    <source>
        <dbReference type="Proteomes" id="UP000319859"/>
    </source>
</evidence>
<sequence>MSIEARNGWTHPPHQIRKGRALARAAFMTTACVALTGAALMGASTAARAEDAASTTKHKKAASAAATAATPTQIVATQAQIDALNRQIQALQSQLQALATQQDTNAKAVVESRAAAEKAAAAATQVAQQQKVTDPNDNSLRLGKGVKLTFGGFIEAASVYRSRNMTADVATPYAAIPLKNSSNYDRGEFRGSARQSRVTMLAESDVGPDTHLGAYFESDFLGVGTSSNSGQSNSYVPRLRQGYLTADWKDTGWHLLAGQSFSLVTTNKSGIDPRTEALPMGPDAQYAAGFDWTRNWGLRVVKDWNRHYWLGVALESPQASINGSTALVSNSNTSPGGSLLNSTANYSTDIAPDLIVKAVAEPGWGHYEVFGLAREFQSRAAGQNYTETGFGVGAAAILPVVPKYVDIQLSTMAGQGIGRYGSSSLPDVTVNPYGRLSPITEVTAMAGVIGHPTSDWDLYAYYGLEQEDSKAFTVAGKAYGYGSGLAVNTGCYTENSPLACAGNTRSVREATAGFWWKFYHGNMGTMQFGMQGEYIRRDLFQGVGGSPSTDDTVLYTAFRYYPF</sequence>
<feature type="signal peptide" evidence="2">
    <location>
        <begin position="1"/>
        <end position="49"/>
    </location>
</feature>